<keyword evidence="3" id="KW-0813">Transport</keyword>
<dbReference type="InterPro" id="IPR002523">
    <property type="entry name" value="MgTranspt_CorA/ZnTranspt_ZntB"/>
</dbReference>
<dbReference type="PANTHER" id="PTHR46494">
    <property type="entry name" value="CORA FAMILY METAL ION TRANSPORTER (EUROFUNG)"/>
    <property type="match status" value="1"/>
</dbReference>
<comment type="catalytic activity">
    <reaction evidence="10">
        <text>Mg(2+)(in) = Mg(2+)(out)</text>
        <dbReference type="Rhea" id="RHEA:29827"/>
        <dbReference type="ChEBI" id="CHEBI:18420"/>
    </reaction>
</comment>
<evidence type="ECO:0000256" key="9">
    <source>
        <dbReference type="ARBA" id="ARBA00023136"/>
    </source>
</evidence>
<evidence type="ECO:0000256" key="8">
    <source>
        <dbReference type="ARBA" id="ARBA00023065"/>
    </source>
</evidence>
<evidence type="ECO:0000256" key="11">
    <source>
        <dbReference type="ARBA" id="ARBA00045497"/>
    </source>
</evidence>
<evidence type="ECO:0000256" key="7">
    <source>
        <dbReference type="ARBA" id="ARBA00022989"/>
    </source>
</evidence>
<evidence type="ECO:0000256" key="6">
    <source>
        <dbReference type="ARBA" id="ARBA00022842"/>
    </source>
</evidence>
<keyword evidence="5 12" id="KW-0812">Transmembrane</keyword>
<dbReference type="EMBL" id="WWEQ01000043">
    <property type="protein sequence ID" value="MYM20264.1"/>
    <property type="molecule type" value="Genomic_DNA"/>
</dbReference>
<organism evidence="13 14">
    <name type="scientific">Brevibacterium rongguiense</name>
    <dbReference type="NCBI Taxonomy" id="2695267"/>
    <lineage>
        <taxon>Bacteria</taxon>
        <taxon>Bacillati</taxon>
        <taxon>Actinomycetota</taxon>
        <taxon>Actinomycetes</taxon>
        <taxon>Micrococcales</taxon>
        <taxon>Brevibacteriaceae</taxon>
        <taxon>Brevibacterium</taxon>
    </lineage>
</organism>
<comment type="caution">
    <text evidence="13">The sequence shown here is derived from an EMBL/GenBank/DDBJ whole genome shotgun (WGS) entry which is preliminary data.</text>
</comment>
<dbReference type="RefSeq" id="WP_160953686.1">
    <property type="nucleotide sequence ID" value="NZ_WWEQ01000043.1"/>
</dbReference>
<dbReference type="GO" id="GO:0000287">
    <property type="term" value="F:magnesium ion binding"/>
    <property type="evidence" value="ECO:0007669"/>
    <property type="project" value="TreeGrafter"/>
</dbReference>
<dbReference type="SUPFAM" id="SSF143865">
    <property type="entry name" value="CorA soluble domain-like"/>
    <property type="match status" value="1"/>
</dbReference>
<dbReference type="Proteomes" id="UP000469215">
    <property type="component" value="Unassembled WGS sequence"/>
</dbReference>
<evidence type="ECO:0000256" key="10">
    <source>
        <dbReference type="ARBA" id="ARBA00034269"/>
    </source>
</evidence>
<dbReference type="PANTHER" id="PTHR46494:SF1">
    <property type="entry name" value="CORA FAMILY METAL ION TRANSPORTER (EUROFUNG)"/>
    <property type="match status" value="1"/>
</dbReference>
<keyword evidence="8" id="KW-0406">Ion transport</keyword>
<dbReference type="AlphaFoldDB" id="A0A6N9H9R5"/>
<dbReference type="SUPFAM" id="SSF144083">
    <property type="entry name" value="Magnesium transport protein CorA, transmembrane region"/>
    <property type="match status" value="1"/>
</dbReference>
<protein>
    <submittedName>
        <fullName evidence="13">Transporter</fullName>
    </submittedName>
</protein>
<evidence type="ECO:0000256" key="2">
    <source>
        <dbReference type="ARBA" id="ARBA00009765"/>
    </source>
</evidence>
<dbReference type="GO" id="GO:0050897">
    <property type="term" value="F:cobalt ion binding"/>
    <property type="evidence" value="ECO:0007669"/>
    <property type="project" value="TreeGrafter"/>
</dbReference>
<name>A0A6N9H9R5_9MICO</name>
<evidence type="ECO:0000256" key="3">
    <source>
        <dbReference type="ARBA" id="ARBA00022448"/>
    </source>
</evidence>
<feature type="transmembrane region" description="Helical" evidence="12">
    <location>
        <begin position="347"/>
        <end position="367"/>
    </location>
</feature>
<keyword evidence="9 12" id="KW-0472">Membrane</keyword>
<keyword evidence="4" id="KW-1003">Cell membrane</keyword>
<evidence type="ECO:0000313" key="14">
    <source>
        <dbReference type="Proteomes" id="UP000469215"/>
    </source>
</evidence>
<keyword evidence="7 12" id="KW-1133">Transmembrane helix</keyword>
<accession>A0A6N9H9R5</accession>
<dbReference type="GO" id="GO:0015087">
    <property type="term" value="F:cobalt ion transmembrane transporter activity"/>
    <property type="evidence" value="ECO:0007669"/>
    <property type="project" value="TreeGrafter"/>
</dbReference>
<comment type="similarity">
    <text evidence="2">Belongs to the CorA metal ion transporter (MIT) (TC 1.A.35) family.</text>
</comment>
<evidence type="ECO:0000256" key="4">
    <source>
        <dbReference type="ARBA" id="ARBA00022475"/>
    </source>
</evidence>
<evidence type="ECO:0000256" key="1">
    <source>
        <dbReference type="ARBA" id="ARBA00004651"/>
    </source>
</evidence>
<dbReference type="Gene3D" id="1.20.58.340">
    <property type="entry name" value="Magnesium transport protein CorA, transmembrane region"/>
    <property type="match status" value="2"/>
</dbReference>
<evidence type="ECO:0000313" key="13">
    <source>
        <dbReference type="EMBL" id="MYM20264.1"/>
    </source>
</evidence>
<keyword evidence="14" id="KW-1185">Reference proteome</keyword>
<comment type="function">
    <text evidence="11">Mediates influx of magnesium ions. Alternates between open and closed states. Activated by low cytoplasmic Mg(2+) levels. Inactive when cytoplasmic Mg(2+) levels are high.</text>
</comment>
<comment type="subcellular location">
    <subcellularLocation>
        <location evidence="1">Cell membrane</location>
        <topology evidence="1">Multi-pass membrane protein</topology>
    </subcellularLocation>
</comment>
<sequence>MAHPRYPYRHSAPDRIMGHADMFVLYDGSTVAADMKSIDAAADAFDAAVAHPDSHAFLWIDLLQPSHEDLDELASRFGLHPLAVEDAIEAHQRPKFERYGATDFMVLRPAALTINKRPADGEDPARPDFSVEVGETHAFIGDRFLIVIRHSPQDDDAKVRAAFEADPRFAAFPQFSALYRVLDHVVDCYGPIIRMLEDFSDSLEEQIFTGTPARSKDVFQLSRGIIEVERAVSPLTDLMAALFAMLKEQGAPDELMRGMRDVADHVRASAEHLERLRSLLREIFTVNATMISERQNEDMRRMNELSIQQNEQMKKISAWAAMLFFPSLVAGTYGMNFEHMPELHWALGYPFAIALMVAGCAVLWRIFKKVGWL</sequence>
<dbReference type="GO" id="GO:0005886">
    <property type="term" value="C:plasma membrane"/>
    <property type="evidence" value="ECO:0007669"/>
    <property type="project" value="UniProtKB-SubCell"/>
</dbReference>
<evidence type="ECO:0000256" key="12">
    <source>
        <dbReference type="SAM" id="Phobius"/>
    </source>
</evidence>
<keyword evidence="6" id="KW-0460">Magnesium</keyword>
<dbReference type="InterPro" id="IPR045863">
    <property type="entry name" value="CorA_TM1_TM2"/>
</dbReference>
<proteinExistence type="inferred from homology"/>
<dbReference type="FunFam" id="1.20.58.340:FF:000004">
    <property type="entry name" value="Magnesium transport protein CorA"/>
    <property type="match status" value="1"/>
</dbReference>
<gene>
    <name evidence="13" type="ORF">GSY69_09875</name>
</gene>
<dbReference type="CDD" id="cd12830">
    <property type="entry name" value="MtCorA-like"/>
    <property type="match status" value="1"/>
</dbReference>
<dbReference type="GO" id="GO:0015095">
    <property type="term" value="F:magnesium ion transmembrane transporter activity"/>
    <property type="evidence" value="ECO:0007669"/>
    <property type="project" value="TreeGrafter"/>
</dbReference>
<feature type="transmembrane region" description="Helical" evidence="12">
    <location>
        <begin position="316"/>
        <end position="335"/>
    </location>
</feature>
<evidence type="ECO:0000256" key="5">
    <source>
        <dbReference type="ARBA" id="ARBA00022692"/>
    </source>
</evidence>
<dbReference type="InterPro" id="IPR045861">
    <property type="entry name" value="CorA_cytoplasmic_dom"/>
</dbReference>
<dbReference type="Pfam" id="PF01544">
    <property type="entry name" value="CorA"/>
    <property type="match status" value="1"/>
</dbReference>
<reference evidence="13 14" key="1">
    <citation type="submission" date="2020-01" db="EMBL/GenBank/DDBJ databases">
        <authorList>
            <person name="Deng T."/>
        </authorList>
    </citation>
    <scope>NUCLEOTIDE SEQUENCE [LARGE SCALE GENOMIC DNA]</scope>
    <source>
        <strain evidence="13 14">5221</strain>
    </source>
</reference>
<dbReference type="Gene3D" id="3.30.460.20">
    <property type="entry name" value="CorA soluble domain-like"/>
    <property type="match status" value="1"/>
</dbReference>